<organism evidence="2 3">
    <name type="scientific">Ancylostoma ceylanicum</name>
    <dbReference type="NCBI Taxonomy" id="53326"/>
    <lineage>
        <taxon>Eukaryota</taxon>
        <taxon>Metazoa</taxon>
        <taxon>Ecdysozoa</taxon>
        <taxon>Nematoda</taxon>
        <taxon>Chromadorea</taxon>
        <taxon>Rhabditida</taxon>
        <taxon>Rhabditina</taxon>
        <taxon>Rhabditomorpha</taxon>
        <taxon>Strongyloidea</taxon>
        <taxon>Ancylostomatidae</taxon>
        <taxon>Ancylostomatinae</taxon>
        <taxon>Ancylostoma</taxon>
    </lineage>
</organism>
<feature type="compositionally biased region" description="Basic residues" evidence="1">
    <location>
        <begin position="57"/>
        <end position="68"/>
    </location>
</feature>
<feature type="compositionally biased region" description="Low complexity" evidence="1">
    <location>
        <begin position="41"/>
        <end position="56"/>
    </location>
</feature>
<dbReference type="Proteomes" id="UP000024635">
    <property type="component" value="Unassembled WGS sequence"/>
</dbReference>
<evidence type="ECO:0000313" key="2">
    <source>
        <dbReference type="EMBL" id="EYC41579.1"/>
    </source>
</evidence>
<feature type="region of interest" description="Disordered" evidence="1">
    <location>
        <begin position="41"/>
        <end position="68"/>
    </location>
</feature>
<gene>
    <name evidence="2" type="primary">Acey_s0563.g3511</name>
    <name evidence="2" type="ORF">Y032_0563g3511</name>
</gene>
<reference evidence="3" key="1">
    <citation type="journal article" date="2015" name="Nat. Genet.">
        <title>The genome and transcriptome of the zoonotic hookworm Ancylostoma ceylanicum identify infection-specific gene families.</title>
        <authorList>
            <person name="Schwarz E.M."/>
            <person name="Hu Y."/>
            <person name="Antoshechkin I."/>
            <person name="Miller M.M."/>
            <person name="Sternberg P.W."/>
            <person name="Aroian R.V."/>
        </authorList>
    </citation>
    <scope>NUCLEOTIDE SEQUENCE</scope>
    <source>
        <strain evidence="3">HY135</strain>
    </source>
</reference>
<protein>
    <submittedName>
        <fullName evidence="2">Uncharacterized protein</fullName>
    </submittedName>
</protein>
<accession>A0A016WP64</accession>
<keyword evidence="3" id="KW-1185">Reference proteome</keyword>
<evidence type="ECO:0000256" key="1">
    <source>
        <dbReference type="SAM" id="MobiDB-lite"/>
    </source>
</evidence>
<evidence type="ECO:0000313" key="3">
    <source>
        <dbReference type="Proteomes" id="UP000024635"/>
    </source>
</evidence>
<sequence length="68" mass="7740">MVNGRSDSVAVKHAISLMPAPPVPVPYMLSQQWMETMPQMQTMPTTTSNTPVVIRPPRTRRRLPRKKL</sequence>
<dbReference type="EMBL" id="JARK01000163">
    <property type="protein sequence ID" value="EYC41579.1"/>
    <property type="molecule type" value="Genomic_DNA"/>
</dbReference>
<name>A0A016WP64_9BILA</name>
<dbReference type="AlphaFoldDB" id="A0A016WP64"/>
<proteinExistence type="predicted"/>
<comment type="caution">
    <text evidence="2">The sequence shown here is derived from an EMBL/GenBank/DDBJ whole genome shotgun (WGS) entry which is preliminary data.</text>
</comment>